<feature type="region of interest" description="Disordered" evidence="1">
    <location>
        <begin position="141"/>
        <end position="166"/>
    </location>
</feature>
<evidence type="ECO:0000313" key="2">
    <source>
        <dbReference type="EMBL" id="RIA90151.1"/>
    </source>
</evidence>
<organism evidence="2 3">
    <name type="scientific">Glomus cerebriforme</name>
    <dbReference type="NCBI Taxonomy" id="658196"/>
    <lineage>
        <taxon>Eukaryota</taxon>
        <taxon>Fungi</taxon>
        <taxon>Fungi incertae sedis</taxon>
        <taxon>Mucoromycota</taxon>
        <taxon>Glomeromycotina</taxon>
        <taxon>Glomeromycetes</taxon>
        <taxon>Glomerales</taxon>
        <taxon>Glomeraceae</taxon>
        <taxon>Glomus</taxon>
    </lineage>
</organism>
<name>A0A397T4U2_9GLOM</name>
<reference evidence="2 3" key="1">
    <citation type="submission" date="2018-06" db="EMBL/GenBank/DDBJ databases">
        <title>Comparative genomics reveals the genomic features of Rhizophagus irregularis, R. cerebriforme, R. diaphanum and Gigaspora rosea, and their symbiotic lifestyle signature.</title>
        <authorList>
            <person name="Morin E."/>
            <person name="San Clemente H."/>
            <person name="Chen E.C.H."/>
            <person name="De La Providencia I."/>
            <person name="Hainaut M."/>
            <person name="Kuo A."/>
            <person name="Kohler A."/>
            <person name="Murat C."/>
            <person name="Tang N."/>
            <person name="Roy S."/>
            <person name="Loubradou J."/>
            <person name="Henrissat B."/>
            <person name="Grigoriev I.V."/>
            <person name="Corradi N."/>
            <person name="Roux C."/>
            <person name="Martin F.M."/>
        </authorList>
    </citation>
    <scope>NUCLEOTIDE SEQUENCE [LARGE SCALE GENOMIC DNA]</scope>
    <source>
        <strain evidence="2 3">DAOM 227022</strain>
    </source>
</reference>
<keyword evidence="3" id="KW-1185">Reference proteome</keyword>
<accession>A0A397T4U2</accession>
<dbReference type="OrthoDB" id="2439721at2759"/>
<protein>
    <submittedName>
        <fullName evidence="2">Uncharacterized protein</fullName>
    </submittedName>
</protein>
<feature type="compositionally biased region" description="Acidic residues" evidence="1">
    <location>
        <begin position="156"/>
        <end position="166"/>
    </location>
</feature>
<dbReference type="Proteomes" id="UP000265703">
    <property type="component" value="Unassembled WGS sequence"/>
</dbReference>
<proteinExistence type="predicted"/>
<dbReference type="AlphaFoldDB" id="A0A397T4U2"/>
<dbReference type="EMBL" id="QKYT01000189">
    <property type="protein sequence ID" value="RIA90151.1"/>
    <property type="molecule type" value="Genomic_DNA"/>
</dbReference>
<evidence type="ECO:0000256" key="1">
    <source>
        <dbReference type="SAM" id="MobiDB-lite"/>
    </source>
</evidence>
<comment type="caution">
    <text evidence="2">The sequence shown here is derived from an EMBL/GenBank/DDBJ whole genome shotgun (WGS) entry which is preliminary data.</text>
</comment>
<evidence type="ECO:0000313" key="3">
    <source>
        <dbReference type="Proteomes" id="UP000265703"/>
    </source>
</evidence>
<gene>
    <name evidence="2" type="ORF">C1645_823714</name>
</gene>
<sequence>MTFTNVYIHEYFNQKYTDWDIIRYLDEFTEKSYQMKIGLYLKSLENIAEFDQGILKKKAQLLYDKYKKARSNQRIVTICNGPFNANKHQFLQVDNELPHTPEHQMYPIILSSESDEKIQPLKKKKRGGILPDGVKIKNVTPLNLLPSDNDNSIEEHNDDSDDEEDVPLPEETLNFVLNNKKSWILPSRQNVGDIVTKKMTANAKAIKRKKKLSAVKKAILHYGASQIIDLSTHMKEWFSLEDRKFMMSNYKSLLQVPSLTNEKSTFITTVENMVNEKRINEASDFCIQKYMSSNENSYLRKISKIYFDFIYRSEDGDMLDSKHMEIDIAGMSGQMLVEDLIESFYVVFLGLPFELPMMIQHIEKLKSSVTIIKFVMDMYEQISRIMKIKESTNNAFDSIFGNNDLDISKPAHCKSKLIHELWWTLKSNKTKVAISK</sequence>